<dbReference type="KEGG" id="tol:TOL_2752"/>
<dbReference type="InterPro" id="IPR004919">
    <property type="entry name" value="GmrSD_N"/>
</dbReference>
<gene>
    <name evidence="3" type="ORF">TOL_2752</name>
</gene>
<dbReference type="eggNOG" id="COG1479">
    <property type="taxonomic scope" value="Bacteria"/>
</dbReference>
<feature type="domain" description="GmrSD restriction endonucleases C-terminal" evidence="2">
    <location>
        <begin position="430"/>
        <end position="552"/>
    </location>
</feature>
<dbReference type="PANTHER" id="PTHR35149:SF2">
    <property type="entry name" value="DUF262 DOMAIN-CONTAINING PROTEIN"/>
    <property type="match status" value="1"/>
</dbReference>
<evidence type="ECO:0000313" key="3">
    <source>
        <dbReference type="EMBL" id="CCU73148.1"/>
    </source>
</evidence>
<evidence type="ECO:0000259" key="2">
    <source>
        <dbReference type="Pfam" id="PF07510"/>
    </source>
</evidence>
<keyword evidence="4" id="KW-1185">Reference proteome</keyword>
<reference evidence="3 4" key="1">
    <citation type="journal article" date="2013" name="Genome Announc.">
        <title>Genome Sequence of Thalassolituus oleivorans MIL-1 (DSM 14913T).</title>
        <authorList>
            <person name="Golyshin P.N."/>
            <person name="Werner J."/>
            <person name="Chernikova T.N."/>
            <person name="Tran H."/>
            <person name="Ferrer M."/>
            <person name="Yakimov M.M."/>
            <person name="Teeling H."/>
            <person name="Golyshina O.V."/>
        </authorList>
    </citation>
    <scope>NUCLEOTIDE SEQUENCE [LARGE SCALE GENOMIC DNA]</scope>
    <source>
        <strain evidence="3 4">MIL-1</strain>
    </source>
</reference>
<evidence type="ECO:0008006" key="5">
    <source>
        <dbReference type="Google" id="ProtNLM"/>
    </source>
</evidence>
<dbReference type="PANTHER" id="PTHR35149">
    <property type="entry name" value="SLL5132 PROTEIN"/>
    <property type="match status" value="1"/>
</dbReference>
<name>M5DV73_9GAMM</name>
<dbReference type="GeneID" id="79177515"/>
<dbReference type="PATRIC" id="fig|1298593.3.peg.2657"/>
<feature type="domain" description="GmrSD restriction endonucleases N-terminal" evidence="1">
    <location>
        <begin position="14"/>
        <end position="233"/>
    </location>
</feature>
<dbReference type="AlphaFoldDB" id="M5DV73"/>
<dbReference type="Pfam" id="PF03235">
    <property type="entry name" value="GmrSD_N"/>
    <property type="match status" value="1"/>
</dbReference>
<evidence type="ECO:0000259" key="1">
    <source>
        <dbReference type="Pfam" id="PF03235"/>
    </source>
</evidence>
<proteinExistence type="predicted"/>
<dbReference type="Proteomes" id="UP000011866">
    <property type="component" value="Chromosome"/>
</dbReference>
<organism evidence="3 4">
    <name type="scientific">Thalassolituus oleivorans MIL-1</name>
    <dbReference type="NCBI Taxonomy" id="1298593"/>
    <lineage>
        <taxon>Bacteria</taxon>
        <taxon>Pseudomonadati</taxon>
        <taxon>Pseudomonadota</taxon>
        <taxon>Gammaproteobacteria</taxon>
        <taxon>Oceanospirillales</taxon>
        <taxon>Oceanospirillaceae</taxon>
        <taxon>Thalassolituus</taxon>
    </lineage>
</organism>
<evidence type="ECO:0000313" key="4">
    <source>
        <dbReference type="Proteomes" id="UP000011866"/>
    </source>
</evidence>
<dbReference type="EMBL" id="HF680312">
    <property type="protein sequence ID" value="CCU73148.1"/>
    <property type="molecule type" value="Genomic_DNA"/>
</dbReference>
<protein>
    <recommendedName>
        <fullName evidence="5">DUF262 domain-containing protein</fullName>
    </recommendedName>
</protein>
<accession>M5DV73</accession>
<dbReference type="HOGENOM" id="CLU_011736_6_0_6"/>
<dbReference type="Pfam" id="PF07510">
    <property type="entry name" value="GmrSD_C"/>
    <property type="match status" value="1"/>
</dbReference>
<dbReference type="InterPro" id="IPR011089">
    <property type="entry name" value="GmrSD_C"/>
</dbReference>
<sequence>MKKQTLEAHEYALADVFCDKYEFEIPGYQRPYSWQVEQATTLVDDLLLFLEDQPENIKDADPYFLGSLVLIKPDGPSSQVVDGQQRLTTLTILMSVLRTIMTDGFSNSLDMRIFQKGDEALMTDDKPRLKTRSQDQDFFFKYIQESNRLDELFSLNKKLSDSQSNILKNALAMHRLLEKNDEKVLQRLTKFLMTGCFVVVVTTPNVESAYRIFSVMNDRGLDLSPTDILKNHITSKISGKDGKQENYTKKWEDIEERIGRDNFNFLFSHIRMIEMRTKSRSNVVADFKNEIKPEKNPENFIDKKLVPYSEAYSDILDENYSGTLYVEDINNSFRWLNRIDNNDWVPAAIYYLSKYSNDAERLLKFFRLLERLASILMINRVAINNRISRYAKLIAVIDAGTEFSESSPLHLVDSEKKSALQQINGPIYEVGQIRVMVLLRLDSEISDGMAVYDHPRITVEHVMPQHPNKDSQWKKWCPSVLDHENLVHCLGNLALLSRTKNSAANNYEFEKKKTAYFNPRNGHSAFVLTNEIIKEKEWTPTVIEARQKRLVNKLIEVWDLN</sequence>
<dbReference type="RefSeq" id="WP_015487863.1">
    <property type="nucleotide sequence ID" value="NC_020888.1"/>
</dbReference>